<sequence length="50" mass="5571">MSRGGLKQKNNPNRLAGWISCSNHGGLLETRLLGSINDTKKHEKSKNPRK</sequence>
<evidence type="ECO:0000313" key="1">
    <source>
        <dbReference type="EMBL" id="KLJ06397.1"/>
    </source>
</evidence>
<keyword evidence="2" id="KW-1185">Reference proteome</keyword>
<dbReference type="EMBL" id="LDEV01003136">
    <property type="protein sequence ID" value="KLJ06397.1"/>
    <property type="molecule type" value="Genomic_DNA"/>
</dbReference>
<comment type="caution">
    <text evidence="1">The sequence shown here is derived from an EMBL/GenBank/DDBJ whole genome shotgun (WGS) entry which is preliminary data.</text>
</comment>
<accession>A0A0H1B5Y2</accession>
<name>A0A0H1B5Y2_9EURO</name>
<proteinExistence type="predicted"/>
<dbReference type="AlphaFoldDB" id="A0A0H1B5Y2"/>
<organism evidence="1 2">
    <name type="scientific">Blastomyces silverae</name>
    <dbReference type="NCBI Taxonomy" id="2060906"/>
    <lineage>
        <taxon>Eukaryota</taxon>
        <taxon>Fungi</taxon>
        <taxon>Dikarya</taxon>
        <taxon>Ascomycota</taxon>
        <taxon>Pezizomycotina</taxon>
        <taxon>Eurotiomycetes</taxon>
        <taxon>Eurotiomycetidae</taxon>
        <taxon>Onygenales</taxon>
        <taxon>Ajellomycetaceae</taxon>
        <taxon>Blastomyces</taxon>
    </lineage>
</organism>
<evidence type="ECO:0000313" key="2">
    <source>
        <dbReference type="Proteomes" id="UP000053573"/>
    </source>
</evidence>
<dbReference type="Proteomes" id="UP000053573">
    <property type="component" value="Unassembled WGS sequence"/>
</dbReference>
<reference evidence="2" key="1">
    <citation type="journal article" date="2015" name="PLoS Genet.">
        <title>The dynamic genome and transcriptome of the human fungal pathogen Blastomyces and close relative Emmonsia.</title>
        <authorList>
            <person name="Munoz J.F."/>
            <person name="Gauthier G.M."/>
            <person name="Desjardins C.A."/>
            <person name="Gallo J.E."/>
            <person name="Holder J."/>
            <person name="Sullivan T.D."/>
            <person name="Marty A.J."/>
            <person name="Carmen J.C."/>
            <person name="Chen Z."/>
            <person name="Ding L."/>
            <person name="Gujja S."/>
            <person name="Magrini V."/>
            <person name="Misas E."/>
            <person name="Mitreva M."/>
            <person name="Priest M."/>
            <person name="Saif S."/>
            <person name="Whiston E.A."/>
            <person name="Young S."/>
            <person name="Zeng Q."/>
            <person name="Goldman W.E."/>
            <person name="Mardis E.R."/>
            <person name="Taylor J.W."/>
            <person name="McEwen J.G."/>
            <person name="Clay O.K."/>
            <person name="Klein B.S."/>
            <person name="Cuomo C.A."/>
        </authorList>
    </citation>
    <scope>NUCLEOTIDE SEQUENCE [LARGE SCALE GENOMIC DNA]</scope>
    <source>
        <strain evidence="2">UAMH 139</strain>
    </source>
</reference>
<gene>
    <name evidence="1" type="ORF">EMPG_10226</name>
</gene>
<protein>
    <submittedName>
        <fullName evidence="1">Uncharacterized protein</fullName>
    </submittedName>
</protein>